<dbReference type="RefSeq" id="WP_218267058.1">
    <property type="nucleotide sequence ID" value="NZ_CP077717.1"/>
</dbReference>
<name>A0A8F5BML1_SACSH</name>
<organism evidence="4 5">
    <name type="scientific">Saccharolobus shibatae (strain ATCC 51178 / DSM 5389 / JCM 8931 / NBRC 15437 / B12)</name>
    <name type="common">Sulfolobus shibatae</name>
    <dbReference type="NCBI Taxonomy" id="523848"/>
    <lineage>
        <taxon>Archaea</taxon>
        <taxon>Thermoproteota</taxon>
        <taxon>Thermoprotei</taxon>
        <taxon>Sulfolobales</taxon>
        <taxon>Sulfolobaceae</taxon>
        <taxon>Saccharolobus</taxon>
    </lineage>
</organism>
<dbReference type="InterPro" id="IPR051257">
    <property type="entry name" value="Diverse_CBS-Domain"/>
</dbReference>
<evidence type="ECO:0000259" key="3">
    <source>
        <dbReference type="PROSITE" id="PS51371"/>
    </source>
</evidence>
<dbReference type="Proteomes" id="UP000694018">
    <property type="component" value="Chromosome"/>
</dbReference>
<dbReference type="InterPro" id="IPR000644">
    <property type="entry name" value="CBS_dom"/>
</dbReference>
<keyword evidence="1 2" id="KW-0129">CBS domain</keyword>
<dbReference type="GeneID" id="65562404"/>
<protein>
    <recommendedName>
        <fullName evidence="3">CBS domain-containing protein</fullName>
    </recommendedName>
</protein>
<dbReference type="AlphaFoldDB" id="A0A8F5BML1"/>
<evidence type="ECO:0000313" key="4">
    <source>
        <dbReference type="EMBL" id="QXJ27938.1"/>
    </source>
</evidence>
<dbReference type="PANTHER" id="PTHR43080:SF2">
    <property type="entry name" value="CBS DOMAIN-CONTAINING PROTEIN"/>
    <property type="match status" value="1"/>
</dbReference>
<dbReference type="PROSITE" id="PS51371">
    <property type="entry name" value="CBS"/>
    <property type="match status" value="2"/>
</dbReference>
<dbReference type="Pfam" id="PF00571">
    <property type="entry name" value="CBS"/>
    <property type="match status" value="2"/>
</dbReference>
<accession>A0A8F5BML1</accession>
<feature type="domain" description="CBS" evidence="3">
    <location>
        <begin position="8"/>
        <end position="66"/>
    </location>
</feature>
<reference evidence="4" key="1">
    <citation type="journal article" date="2021" name="Environ. Microbiol.">
        <title>New insights into the diversity and evolution of the archaeal mobilome from three complete genomes of Saccharolobus shibatae.</title>
        <authorList>
            <person name="Medvedeva S."/>
            <person name="Brandt D."/>
            <person name="Cvirkaite-Krupovic V."/>
            <person name="Liu Y."/>
            <person name="Severinov K."/>
            <person name="Ishino S."/>
            <person name="Ishino Y."/>
            <person name="Prangishvili D."/>
            <person name="Kalinowski J."/>
            <person name="Krupovic M."/>
        </authorList>
    </citation>
    <scope>NUCLEOTIDE SEQUENCE</scope>
    <source>
        <strain evidence="4">B12</strain>
    </source>
</reference>
<dbReference type="EMBL" id="CP077717">
    <property type="protein sequence ID" value="QXJ27938.1"/>
    <property type="molecule type" value="Genomic_DNA"/>
</dbReference>
<feature type="domain" description="CBS" evidence="3">
    <location>
        <begin position="74"/>
        <end position="133"/>
    </location>
</feature>
<evidence type="ECO:0000256" key="2">
    <source>
        <dbReference type="PROSITE-ProRule" id="PRU00703"/>
    </source>
</evidence>
<dbReference type="PANTHER" id="PTHR43080">
    <property type="entry name" value="CBS DOMAIN-CONTAINING PROTEIN CBSX3, MITOCHONDRIAL"/>
    <property type="match status" value="1"/>
</dbReference>
<dbReference type="OrthoDB" id="65817at2157"/>
<evidence type="ECO:0000313" key="5">
    <source>
        <dbReference type="Proteomes" id="UP000694018"/>
    </source>
</evidence>
<gene>
    <name evidence="4" type="ORF">J5U23_00806</name>
</gene>
<evidence type="ECO:0000256" key="1">
    <source>
        <dbReference type="ARBA" id="ARBA00023122"/>
    </source>
</evidence>
<dbReference type="SMART" id="SM00116">
    <property type="entry name" value="CBS"/>
    <property type="match status" value="2"/>
</dbReference>
<sequence length="133" mass="14896">MKLKDVFNNTRPIKIDRHTSLSEALERMDKQGVNFALIVDNSKGDDVIGIVTRSIILRSIAKGLSQNEPVSKVMIKNVITINGEEDLIDTFMFMMKNNISHLLAINETGKIIGVVTLRDVLSAINKECERNID</sequence>
<dbReference type="KEGG" id="sshi:J5U23_00806"/>
<proteinExistence type="predicted"/>